<dbReference type="Proteomes" id="UP001054945">
    <property type="component" value="Unassembled WGS sequence"/>
</dbReference>
<gene>
    <name evidence="1" type="ORF">CEXT_623691</name>
</gene>
<dbReference type="EMBL" id="BPLR01004736">
    <property type="protein sequence ID" value="GIX97096.1"/>
    <property type="molecule type" value="Genomic_DNA"/>
</dbReference>
<accession>A0AAV4PJ59</accession>
<reference evidence="1 2" key="1">
    <citation type="submission" date="2021-06" db="EMBL/GenBank/DDBJ databases">
        <title>Caerostris extrusa draft genome.</title>
        <authorList>
            <person name="Kono N."/>
            <person name="Arakawa K."/>
        </authorList>
    </citation>
    <scope>NUCLEOTIDE SEQUENCE [LARGE SCALE GENOMIC DNA]</scope>
</reference>
<evidence type="ECO:0000313" key="2">
    <source>
        <dbReference type="Proteomes" id="UP001054945"/>
    </source>
</evidence>
<keyword evidence="2" id="KW-1185">Reference proteome</keyword>
<sequence length="114" mass="12906">MHIEEIVWLRGGGRETNHVRTQNAGPVQSRLVISLSLSLSLSLVPLDHLVSERPVVPLPHLGDVNSLLGLLFYHRCYINSVPTLLWTYFYPVSQAELDVGRGFLYISNSYSMRK</sequence>
<organism evidence="1 2">
    <name type="scientific">Caerostris extrusa</name>
    <name type="common">Bark spider</name>
    <name type="synonym">Caerostris bankana</name>
    <dbReference type="NCBI Taxonomy" id="172846"/>
    <lineage>
        <taxon>Eukaryota</taxon>
        <taxon>Metazoa</taxon>
        <taxon>Ecdysozoa</taxon>
        <taxon>Arthropoda</taxon>
        <taxon>Chelicerata</taxon>
        <taxon>Arachnida</taxon>
        <taxon>Araneae</taxon>
        <taxon>Araneomorphae</taxon>
        <taxon>Entelegynae</taxon>
        <taxon>Araneoidea</taxon>
        <taxon>Araneidae</taxon>
        <taxon>Caerostris</taxon>
    </lineage>
</organism>
<protein>
    <submittedName>
        <fullName evidence="1">Uncharacterized protein</fullName>
    </submittedName>
</protein>
<proteinExistence type="predicted"/>
<evidence type="ECO:0000313" key="1">
    <source>
        <dbReference type="EMBL" id="GIX97096.1"/>
    </source>
</evidence>
<comment type="caution">
    <text evidence="1">The sequence shown here is derived from an EMBL/GenBank/DDBJ whole genome shotgun (WGS) entry which is preliminary data.</text>
</comment>
<name>A0AAV4PJ59_CAEEX</name>
<dbReference type="AlphaFoldDB" id="A0AAV4PJ59"/>